<dbReference type="InterPro" id="IPR019189">
    <property type="entry name" value="Ribosomal_mL41"/>
</dbReference>
<evidence type="ECO:0000256" key="3">
    <source>
        <dbReference type="ARBA" id="ARBA00022946"/>
    </source>
</evidence>
<keyword evidence="6" id="KW-0687">Ribonucleoprotein</keyword>
<reference evidence="7" key="1">
    <citation type="journal article" date="2016" name="PLoS Negl. Trop. Dis.">
        <title>A Deep Insight into the Sialome of Rhodnius neglectus, a Vector of Chagas Disease.</title>
        <authorList>
            <person name="Santiago P.B."/>
            <person name="Assumpcao T.C."/>
            <person name="Araujo C.N."/>
            <person name="Bastos I.M."/>
            <person name="Neves D."/>
            <person name="Silva I.G."/>
            <person name="Charneau S."/>
            <person name="Queiroz R.M."/>
            <person name="Raiol T."/>
            <person name="Oliveira J.V."/>
            <person name="Sousa M.V."/>
            <person name="Calvo E."/>
            <person name="Ribeiro J.M."/>
            <person name="Santana J.M."/>
        </authorList>
    </citation>
    <scope>NUCLEOTIDE SEQUENCE</scope>
    <source>
        <tissue evidence="7">Salivary glands</tissue>
    </source>
</reference>
<evidence type="ECO:0000313" key="7">
    <source>
        <dbReference type="EMBL" id="JAI55289.1"/>
    </source>
</evidence>
<dbReference type="GO" id="GO:0005762">
    <property type="term" value="C:mitochondrial large ribosomal subunit"/>
    <property type="evidence" value="ECO:0007669"/>
    <property type="project" value="InterPro"/>
</dbReference>
<evidence type="ECO:0000256" key="1">
    <source>
        <dbReference type="ARBA" id="ARBA00004173"/>
    </source>
</evidence>
<comment type="similarity">
    <text evidence="2">Belongs to the mitochondrion-specific ribosomal protein mL41 family.</text>
</comment>
<dbReference type="EMBL" id="GDKW01001306">
    <property type="protein sequence ID" value="JAI55289.1"/>
    <property type="molecule type" value="mRNA"/>
</dbReference>
<evidence type="ECO:0000256" key="6">
    <source>
        <dbReference type="ARBA" id="ARBA00023274"/>
    </source>
</evidence>
<protein>
    <submittedName>
        <fullName evidence="7">Putative mitochondrial ribosomal protein l27</fullName>
    </submittedName>
</protein>
<evidence type="ECO:0000256" key="2">
    <source>
        <dbReference type="ARBA" id="ARBA00010152"/>
    </source>
</evidence>
<dbReference type="PANTHER" id="PTHR21338:SF0">
    <property type="entry name" value="LARGE RIBOSOMAL SUBUNIT PROTEIN ML41"/>
    <property type="match status" value="1"/>
</dbReference>
<keyword evidence="4 7" id="KW-0689">Ribosomal protein</keyword>
<dbReference type="AlphaFoldDB" id="A0A0P4VJT6"/>
<organism evidence="7">
    <name type="scientific">Rhodnius neglectus</name>
    <dbReference type="NCBI Taxonomy" id="72488"/>
    <lineage>
        <taxon>Eukaryota</taxon>
        <taxon>Metazoa</taxon>
        <taxon>Ecdysozoa</taxon>
        <taxon>Arthropoda</taxon>
        <taxon>Hexapoda</taxon>
        <taxon>Insecta</taxon>
        <taxon>Pterygota</taxon>
        <taxon>Neoptera</taxon>
        <taxon>Paraneoptera</taxon>
        <taxon>Hemiptera</taxon>
        <taxon>Heteroptera</taxon>
        <taxon>Panheteroptera</taxon>
        <taxon>Cimicomorpha</taxon>
        <taxon>Reduviidae</taxon>
        <taxon>Triatominae</taxon>
        <taxon>Rhodnius</taxon>
    </lineage>
</organism>
<evidence type="ECO:0000256" key="5">
    <source>
        <dbReference type="ARBA" id="ARBA00023128"/>
    </source>
</evidence>
<name>A0A0P4VJT6_9HEMI</name>
<dbReference type="Pfam" id="PF09809">
    <property type="entry name" value="MRP-L27"/>
    <property type="match status" value="1"/>
</dbReference>
<proteinExistence type="evidence at transcript level"/>
<keyword evidence="3" id="KW-0809">Transit peptide</keyword>
<dbReference type="GO" id="GO:0006412">
    <property type="term" value="P:translation"/>
    <property type="evidence" value="ECO:0007669"/>
    <property type="project" value="TreeGrafter"/>
</dbReference>
<keyword evidence="5" id="KW-0496">Mitochondrion</keyword>
<accession>A0A0P4VJT6</accession>
<sequence length="170" mass="19467">MNYKIIYRTISTTSITCGKKNFRKFIIPSRGSEIFKNRQENNPDPGIPLYKGRPKETGYKSEEGYVTVPEMIPEIVVPDLTGFKLKPYVSYRVPDVVQSEFTSKDLFNAIYSKKIVEDFNSGKLKSNGEAVEPSDAEKLTPELAWTKARQTGSDIFSERSKREEEELYFS</sequence>
<comment type="subcellular location">
    <subcellularLocation>
        <location evidence="1">Mitochondrion</location>
    </subcellularLocation>
</comment>
<dbReference type="GO" id="GO:0003735">
    <property type="term" value="F:structural constituent of ribosome"/>
    <property type="evidence" value="ECO:0007669"/>
    <property type="project" value="InterPro"/>
</dbReference>
<dbReference type="PANTHER" id="PTHR21338">
    <property type="entry name" value="MITOCHONDRIAL RIBOSOMAL PROTEIN L41"/>
    <property type="match status" value="1"/>
</dbReference>
<evidence type="ECO:0000256" key="4">
    <source>
        <dbReference type="ARBA" id="ARBA00022980"/>
    </source>
</evidence>